<proteinExistence type="inferred from homology"/>
<dbReference type="Pfam" id="PF00749">
    <property type="entry name" value="tRNA-synt_1c"/>
    <property type="match status" value="1"/>
</dbReference>
<dbReference type="ExpressionAtlas" id="A0A178WIC3">
    <property type="expression patterns" value="baseline and differential"/>
</dbReference>
<keyword evidence="8 12" id="KW-0648">Protein biosynthesis</keyword>
<dbReference type="GO" id="GO:0005524">
    <property type="term" value="F:ATP binding"/>
    <property type="evidence" value="ECO:0007669"/>
    <property type="project" value="UniProtKB-KW"/>
</dbReference>
<feature type="domain" description="Glutamyl/glutaminyl-tRNA synthetase class Ib catalytic" evidence="14">
    <location>
        <begin position="99"/>
        <end position="161"/>
    </location>
</feature>
<evidence type="ECO:0000256" key="3">
    <source>
        <dbReference type="ARBA" id="ARBA00012835"/>
    </source>
</evidence>
<comment type="catalytic activity">
    <reaction evidence="11">
        <text>tRNA(Glu) + L-glutamate + ATP = L-glutamyl-tRNA(Glu) + AMP + diphosphate</text>
        <dbReference type="Rhea" id="RHEA:23540"/>
        <dbReference type="Rhea" id="RHEA-COMP:9663"/>
        <dbReference type="Rhea" id="RHEA-COMP:9680"/>
        <dbReference type="ChEBI" id="CHEBI:29985"/>
        <dbReference type="ChEBI" id="CHEBI:30616"/>
        <dbReference type="ChEBI" id="CHEBI:33019"/>
        <dbReference type="ChEBI" id="CHEBI:78442"/>
        <dbReference type="ChEBI" id="CHEBI:78520"/>
        <dbReference type="ChEBI" id="CHEBI:456215"/>
        <dbReference type="EC" id="6.1.1.17"/>
    </reaction>
</comment>
<evidence type="ECO:0000256" key="11">
    <source>
        <dbReference type="ARBA" id="ARBA00048351"/>
    </source>
</evidence>
<evidence type="ECO:0000256" key="6">
    <source>
        <dbReference type="ARBA" id="ARBA00022741"/>
    </source>
</evidence>
<evidence type="ECO:0000313" key="16">
    <source>
        <dbReference type="EMBL" id="OAP18006.1"/>
    </source>
</evidence>
<dbReference type="PROSITE" id="PS00178">
    <property type="entry name" value="AA_TRNA_LIGASE_I"/>
    <property type="match status" value="1"/>
</dbReference>
<dbReference type="Gene3D" id="3.40.50.620">
    <property type="entry name" value="HUPs"/>
    <property type="match status" value="1"/>
</dbReference>
<evidence type="ECO:0000256" key="2">
    <source>
        <dbReference type="ARBA" id="ARBA00008927"/>
    </source>
</evidence>
<evidence type="ECO:0000256" key="10">
    <source>
        <dbReference type="ARBA" id="ARBA00030865"/>
    </source>
</evidence>
<dbReference type="InterPro" id="IPR020058">
    <property type="entry name" value="Glu/Gln-tRNA-synth_Ib_cat-dom"/>
</dbReference>
<evidence type="ECO:0000313" key="17">
    <source>
        <dbReference type="Proteomes" id="UP000078284"/>
    </source>
</evidence>
<dbReference type="AlphaFoldDB" id="A0A178WIC3"/>
<dbReference type="PANTHER" id="PTHR43097">
    <property type="entry name" value="GLUTAMINE-TRNA LIGASE"/>
    <property type="match status" value="1"/>
</dbReference>
<evidence type="ECO:0000259" key="14">
    <source>
        <dbReference type="Pfam" id="PF00749"/>
    </source>
</evidence>
<name>A0A178WIC3_ARATH</name>
<dbReference type="GO" id="GO:0009791">
    <property type="term" value="P:post-embryonic development"/>
    <property type="evidence" value="ECO:0007669"/>
    <property type="project" value="UniProtKB-ARBA"/>
</dbReference>
<evidence type="ECO:0000256" key="8">
    <source>
        <dbReference type="ARBA" id="ARBA00022917"/>
    </source>
</evidence>
<comment type="subcellular location">
    <subcellularLocation>
        <location evidence="1">Cytoplasm</location>
    </subcellularLocation>
</comment>
<dbReference type="InterPro" id="IPR020056">
    <property type="entry name" value="Rbsml_bL25/Gln-tRNA_synth_N"/>
</dbReference>
<keyword evidence="5 12" id="KW-0436">Ligase</keyword>
<dbReference type="SUPFAM" id="SSF50715">
    <property type="entry name" value="Ribosomal protein L25-like"/>
    <property type="match status" value="1"/>
</dbReference>
<dbReference type="EMBL" id="LUHQ01000001">
    <property type="protein sequence ID" value="OAP18006.1"/>
    <property type="molecule type" value="Genomic_DNA"/>
</dbReference>
<comment type="caution">
    <text evidence="16">The sequence shown here is derived from an EMBL/GenBank/DDBJ whole genome shotgun (WGS) entry which is preliminary data.</text>
</comment>
<dbReference type="InterPro" id="IPR049437">
    <property type="entry name" value="tRNA-synt_1c_C2"/>
</dbReference>
<dbReference type="InterPro" id="IPR014729">
    <property type="entry name" value="Rossmann-like_a/b/a_fold"/>
</dbReference>
<feature type="region of interest" description="Disordered" evidence="13">
    <location>
        <begin position="62"/>
        <end position="86"/>
    </location>
</feature>
<feature type="compositionally biased region" description="Polar residues" evidence="13">
    <location>
        <begin position="62"/>
        <end position="73"/>
    </location>
</feature>
<feature type="region of interest" description="Disordered" evidence="13">
    <location>
        <begin position="279"/>
        <end position="310"/>
    </location>
</feature>
<dbReference type="Pfam" id="PF20974">
    <property type="entry name" value="tRNA-synt_1c_C2"/>
    <property type="match status" value="1"/>
</dbReference>
<evidence type="ECO:0000256" key="7">
    <source>
        <dbReference type="ARBA" id="ARBA00022840"/>
    </source>
</evidence>
<keyword evidence="7 12" id="KW-0067">ATP-binding</keyword>
<evidence type="ECO:0000256" key="1">
    <source>
        <dbReference type="ARBA" id="ARBA00004496"/>
    </source>
</evidence>
<feature type="compositionally biased region" description="Basic and acidic residues" evidence="13">
    <location>
        <begin position="76"/>
        <end position="85"/>
    </location>
</feature>
<keyword evidence="9 12" id="KW-0030">Aminoacyl-tRNA synthetase</keyword>
<dbReference type="GO" id="GO:0048608">
    <property type="term" value="P:reproductive structure development"/>
    <property type="evidence" value="ECO:0007669"/>
    <property type="project" value="UniProtKB-ARBA"/>
</dbReference>
<evidence type="ECO:0000256" key="4">
    <source>
        <dbReference type="ARBA" id="ARBA00022490"/>
    </source>
</evidence>
<evidence type="ECO:0000256" key="5">
    <source>
        <dbReference type="ARBA" id="ARBA00022598"/>
    </source>
</evidence>
<accession>A0A178WIC3</accession>
<dbReference type="FunFam" id="2.40.240.10:FF:000004">
    <property type="entry name" value="Glutamyl-tRNA synthetase, cytoplasmic"/>
    <property type="match status" value="1"/>
</dbReference>
<dbReference type="GO" id="GO:0004818">
    <property type="term" value="F:glutamate-tRNA ligase activity"/>
    <property type="evidence" value="ECO:0007669"/>
    <property type="project" value="UniProtKB-EC"/>
</dbReference>
<dbReference type="Proteomes" id="UP000078284">
    <property type="component" value="Chromosome 1"/>
</dbReference>
<keyword evidence="4" id="KW-0963">Cytoplasm</keyword>
<evidence type="ECO:0000256" key="13">
    <source>
        <dbReference type="SAM" id="MobiDB-lite"/>
    </source>
</evidence>
<dbReference type="GO" id="GO:0005737">
    <property type="term" value="C:cytoplasm"/>
    <property type="evidence" value="ECO:0007669"/>
    <property type="project" value="UniProtKB-SubCell"/>
</dbReference>
<dbReference type="GO" id="GO:0006418">
    <property type="term" value="P:tRNA aminoacylation for protein translation"/>
    <property type="evidence" value="ECO:0007669"/>
    <property type="project" value="InterPro"/>
</dbReference>
<protein>
    <recommendedName>
        <fullName evidence="3">glutamate--tRNA ligase</fullName>
        <ecNumber evidence="3">6.1.1.17</ecNumber>
    </recommendedName>
    <alternativeName>
        <fullName evidence="10">Glutamyl-tRNA synthetase</fullName>
    </alternativeName>
</protein>
<dbReference type="PANTHER" id="PTHR43097:SF5">
    <property type="entry name" value="GLUTAMATE--TRNA LIGASE"/>
    <property type="match status" value="1"/>
</dbReference>
<feature type="domain" description="tRNA synthetases class I (E and Q) anti-codon binding" evidence="15">
    <location>
        <begin position="173"/>
        <end position="236"/>
    </location>
</feature>
<keyword evidence="6 12" id="KW-0547">Nucleotide-binding</keyword>
<sequence length="511" mass="56655">MDGIRLSFPPESPPLSVIVALSLSASQVTIDSSAAATTVPSVAFSNRWESFSKSKKKAQGSLWLQSKDSQQATKADAQDKGKPEVDLPEAEIGKILDMPSGYLHIGHAKAALLNKYFAERFDDTNPAEESNEFMDNLVKDIGTLGIKYEKMTYTSDYFPELISHGFLTLMNWSINLTLSEFDYLITMKKLEDDDEVADFVNSNTQKETLALGDSNMWNLKCGDVIQLERKGYFRCDVPFVKSSNPIVLFSIPDGRALHLLECGQHSLYCMSRRGNENAAPEPKVVVTPSNKNNENDIPPPLNNDASSSKSPAITTVTESVGFHETINEGDTVESFKSVISPGVFVSEMPQPRFCEIMISMVEKLGEWVNVTKIQIMRPNFMSKYCFVLDEFGMDSSMLNNLIEGFVFTVSKGKTILFSPQVSRSTCAGFVVDCGEDRDHEYGDSPTLYFKKGKKSQALAARRKEEIFDDSHIPDQVVLHHSARATTCGHWANVNLLSTGDENVAEGILKLV</sequence>
<evidence type="ECO:0000259" key="15">
    <source>
        <dbReference type="Pfam" id="PF20974"/>
    </source>
</evidence>
<dbReference type="InterPro" id="IPR011035">
    <property type="entry name" value="Ribosomal_bL25/Gln-tRNA_synth"/>
</dbReference>
<organism evidence="16 17">
    <name type="scientific">Arabidopsis thaliana</name>
    <name type="common">Mouse-ear cress</name>
    <dbReference type="NCBI Taxonomy" id="3702"/>
    <lineage>
        <taxon>Eukaryota</taxon>
        <taxon>Viridiplantae</taxon>
        <taxon>Streptophyta</taxon>
        <taxon>Embryophyta</taxon>
        <taxon>Tracheophyta</taxon>
        <taxon>Spermatophyta</taxon>
        <taxon>Magnoliopsida</taxon>
        <taxon>eudicotyledons</taxon>
        <taxon>Gunneridae</taxon>
        <taxon>Pentapetalae</taxon>
        <taxon>rosids</taxon>
        <taxon>malvids</taxon>
        <taxon>Brassicales</taxon>
        <taxon>Brassicaceae</taxon>
        <taxon>Camelineae</taxon>
        <taxon>Arabidopsis</taxon>
    </lineage>
</organism>
<dbReference type="InterPro" id="IPR050132">
    <property type="entry name" value="Gln/Glu-tRNA_Ligase"/>
</dbReference>
<dbReference type="InterPro" id="IPR001412">
    <property type="entry name" value="aa-tRNA-synth_I_CS"/>
</dbReference>
<evidence type="ECO:0000256" key="9">
    <source>
        <dbReference type="ARBA" id="ARBA00023146"/>
    </source>
</evidence>
<dbReference type="SUPFAM" id="SSF52374">
    <property type="entry name" value="Nucleotidylyl transferase"/>
    <property type="match status" value="1"/>
</dbReference>
<reference evidence="17" key="1">
    <citation type="journal article" date="2016" name="Proc. Natl. Acad. Sci. U.S.A.">
        <title>Chromosome-level assembly of Arabidopsis thaliana Ler reveals the extent of translocation and inversion polymorphisms.</title>
        <authorList>
            <person name="Zapata L."/>
            <person name="Ding J."/>
            <person name="Willing E.M."/>
            <person name="Hartwig B."/>
            <person name="Bezdan D."/>
            <person name="Jiao W.B."/>
            <person name="Patel V."/>
            <person name="Velikkakam James G."/>
            <person name="Koornneef M."/>
            <person name="Ossowski S."/>
            <person name="Schneeberger K."/>
        </authorList>
    </citation>
    <scope>NUCLEOTIDE SEQUENCE [LARGE SCALE GENOMIC DNA]</scope>
    <source>
        <strain evidence="17">cv. Landsberg erecta</strain>
    </source>
</reference>
<evidence type="ECO:0000256" key="12">
    <source>
        <dbReference type="RuleBase" id="RU363037"/>
    </source>
</evidence>
<gene>
    <name evidence="16" type="ordered locus">AXX17_At1g41980</name>
</gene>
<dbReference type="Gene3D" id="2.40.240.10">
    <property type="entry name" value="Ribosomal Protein L25, Chain P"/>
    <property type="match status" value="1"/>
</dbReference>
<dbReference type="EC" id="6.1.1.17" evidence="3"/>
<comment type="similarity">
    <text evidence="2">Belongs to the class-I aminoacyl-tRNA synthetase family. Glutamate--tRNA ligase type 2 subfamily.</text>
</comment>
<dbReference type="Pfam" id="PF25238">
    <property type="entry name" value="OGFOD2-like"/>
    <property type="match status" value="1"/>
</dbReference>